<dbReference type="FunCoup" id="A0A6P7EZ46">
    <property type="interactions" value="51"/>
</dbReference>
<organism evidence="4">
    <name type="scientific">Diabrotica virgifera virgifera</name>
    <name type="common">western corn rootworm</name>
    <dbReference type="NCBI Taxonomy" id="50390"/>
    <lineage>
        <taxon>Eukaryota</taxon>
        <taxon>Metazoa</taxon>
        <taxon>Ecdysozoa</taxon>
        <taxon>Arthropoda</taxon>
        <taxon>Hexapoda</taxon>
        <taxon>Insecta</taxon>
        <taxon>Pterygota</taxon>
        <taxon>Neoptera</taxon>
        <taxon>Endopterygota</taxon>
        <taxon>Coleoptera</taxon>
        <taxon>Polyphaga</taxon>
        <taxon>Cucujiformia</taxon>
        <taxon>Chrysomeloidea</taxon>
        <taxon>Chrysomelidae</taxon>
        <taxon>Galerucinae</taxon>
        <taxon>Diabroticina</taxon>
        <taxon>Diabroticites</taxon>
        <taxon>Diabrotica</taxon>
    </lineage>
</organism>
<dbReference type="Gene3D" id="3.90.215.10">
    <property type="entry name" value="Gamma Fibrinogen, chain A, domain 1"/>
    <property type="match status" value="1"/>
</dbReference>
<dbReference type="GO" id="GO:0005615">
    <property type="term" value="C:extracellular space"/>
    <property type="evidence" value="ECO:0007669"/>
    <property type="project" value="TreeGrafter"/>
</dbReference>
<dbReference type="InterPro" id="IPR014716">
    <property type="entry name" value="Fibrinogen_a/b/g_C_1"/>
</dbReference>
<dbReference type="CDD" id="cd00087">
    <property type="entry name" value="FReD"/>
    <property type="match status" value="1"/>
</dbReference>
<feature type="domain" description="Fibrinogen C-terminal" evidence="3">
    <location>
        <begin position="173"/>
        <end position="396"/>
    </location>
</feature>
<dbReference type="PROSITE" id="PS51406">
    <property type="entry name" value="FIBRINOGEN_C_2"/>
    <property type="match status" value="1"/>
</dbReference>
<name>A0A6P7EZ46_DIAVI</name>
<dbReference type="Pfam" id="PF00147">
    <property type="entry name" value="Fibrinogen_C"/>
    <property type="match status" value="1"/>
</dbReference>
<sequence length="397" mass="45063">MISFVVLLLICVKFGVSLSPAEVPAANPVNVKFSVDFTAEGGANSWKNDLSKFIYPENEAFVLDTTKDSEKVHMMPSFVVDKLNSLQEYESTLKNVSDKLNSLQEYENTLKNVSDKLNNLQEYENTLKNVFDKLNTLQDYENTLKHFLDQCKYLVGKSQIPLCRLNPVQTVSEAEHAYPTSCKEILKSGKNKSDVYVIKPKTSNKPFAVLCDMETKGGGWTHIQKRFDGSQDFYLPWRDYKFGFGDLIGEFWIGLENIYHMTAFETSQLLIEITATNKTNSYAQYKSFSIGNERDGYILNKLGGYSGDAGDYMRSHLNSKFSTMDVDLDKNNSKNCAQESEGAWWYVDGVYCHYSNLNGKFMTLLLPKAYNDHGLNYGVYASDHLAGSRMMIRPFGE</sequence>
<reference evidence="4" key="1">
    <citation type="submission" date="2025-08" db="UniProtKB">
        <authorList>
            <consortium name="RefSeq"/>
        </authorList>
    </citation>
    <scope>IDENTIFICATION</scope>
    <source>
        <tissue evidence="4">Whole insect</tissue>
    </source>
</reference>
<protein>
    <submittedName>
        <fullName evidence="4">Ficolin-1-like</fullName>
    </submittedName>
</protein>
<dbReference type="SMART" id="SM00186">
    <property type="entry name" value="FBG"/>
    <property type="match status" value="1"/>
</dbReference>
<dbReference type="PANTHER" id="PTHR19143">
    <property type="entry name" value="FIBRINOGEN/TENASCIN/ANGIOPOEITIN"/>
    <property type="match status" value="1"/>
</dbReference>
<gene>
    <name evidence="4" type="primary">LOC114324259</name>
</gene>
<evidence type="ECO:0000256" key="1">
    <source>
        <dbReference type="SAM" id="Coils"/>
    </source>
</evidence>
<accession>A0A6P7EZ46</accession>
<feature type="coiled-coil region" evidence="1">
    <location>
        <begin position="86"/>
        <end position="140"/>
    </location>
</feature>
<keyword evidence="2" id="KW-0732">Signal</keyword>
<dbReference type="KEGG" id="dvv:114324259"/>
<evidence type="ECO:0000256" key="2">
    <source>
        <dbReference type="SAM" id="SignalP"/>
    </source>
</evidence>
<dbReference type="InParanoid" id="A0A6P7EZ46"/>
<dbReference type="NCBIfam" id="NF040941">
    <property type="entry name" value="GGGWT_bact"/>
    <property type="match status" value="1"/>
</dbReference>
<dbReference type="InterPro" id="IPR002181">
    <property type="entry name" value="Fibrinogen_a/b/g_C_dom"/>
</dbReference>
<dbReference type="OrthoDB" id="10666173at2759"/>
<dbReference type="InterPro" id="IPR036056">
    <property type="entry name" value="Fibrinogen-like_C"/>
</dbReference>
<evidence type="ECO:0000259" key="3">
    <source>
        <dbReference type="PROSITE" id="PS51406"/>
    </source>
</evidence>
<keyword evidence="1" id="KW-0175">Coiled coil</keyword>
<evidence type="ECO:0000313" key="4">
    <source>
        <dbReference type="RefSeq" id="XP_028127857.1"/>
    </source>
</evidence>
<dbReference type="AlphaFoldDB" id="A0A6P7EZ46"/>
<dbReference type="SUPFAM" id="SSF56496">
    <property type="entry name" value="Fibrinogen C-terminal domain-like"/>
    <property type="match status" value="1"/>
</dbReference>
<dbReference type="PANTHER" id="PTHR19143:SF458">
    <property type="entry name" value="FIBRINOGEN C-TERMINAL DOMAIN-CONTAINING PROTEIN-RELATED"/>
    <property type="match status" value="1"/>
</dbReference>
<dbReference type="RefSeq" id="XP_028127857.1">
    <property type="nucleotide sequence ID" value="XM_028272056.1"/>
</dbReference>
<feature type="signal peptide" evidence="2">
    <location>
        <begin position="1"/>
        <end position="17"/>
    </location>
</feature>
<proteinExistence type="predicted"/>
<feature type="chain" id="PRO_5027968849" evidence="2">
    <location>
        <begin position="18"/>
        <end position="397"/>
    </location>
</feature>
<dbReference type="InterPro" id="IPR050373">
    <property type="entry name" value="Fibrinogen_C-term_domain"/>
</dbReference>